<dbReference type="InterPro" id="IPR046358">
    <property type="entry name" value="Flagellin_C"/>
</dbReference>
<feature type="domain" description="Flagellin N-terminal" evidence="4">
    <location>
        <begin position="6"/>
        <end position="140"/>
    </location>
</feature>
<dbReference type="Pfam" id="PF00700">
    <property type="entry name" value="Flagellin_C"/>
    <property type="match status" value="1"/>
</dbReference>
<protein>
    <submittedName>
        <fullName evidence="6">Flagellar hook-associated protein FlgL</fullName>
    </submittedName>
</protein>
<evidence type="ECO:0000313" key="7">
    <source>
        <dbReference type="Proteomes" id="UP000618943"/>
    </source>
</evidence>
<dbReference type="Gene3D" id="1.20.1330.10">
    <property type="entry name" value="f41 fragment of flagellin, N-terminal domain"/>
    <property type="match status" value="1"/>
</dbReference>
<organism evidence="6 7">
    <name type="scientific">Viridibacillus soli</name>
    <dbReference type="NCBI Taxonomy" id="2798301"/>
    <lineage>
        <taxon>Bacteria</taxon>
        <taxon>Bacillati</taxon>
        <taxon>Bacillota</taxon>
        <taxon>Bacilli</taxon>
        <taxon>Bacillales</taxon>
        <taxon>Caryophanaceae</taxon>
        <taxon>Viridibacillus</taxon>
    </lineage>
</organism>
<dbReference type="InterPro" id="IPR013384">
    <property type="entry name" value="Flagell_FlgL"/>
</dbReference>
<keyword evidence="6" id="KW-0966">Cell projection</keyword>
<evidence type="ECO:0000256" key="2">
    <source>
        <dbReference type="ARBA" id="ARBA00005709"/>
    </source>
</evidence>
<dbReference type="Pfam" id="PF00669">
    <property type="entry name" value="Flagellin_N"/>
    <property type="match status" value="1"/>
</dbReference>
<sequence length="304" mass="33225">MRTTQTMLASNMLRNLNNSYNKMGKLQQQIASGSRLTRPSDDPVAAIKAMGYRTDLTKNAQFLKNMDEVTGFLDATDDALSQVADAIKRVKDLVIQAANDTNTDEERGKIKQEIDQIRQQVRDIANTQSGEKYIFSGTKTLEPLFANSTANAGAGELATLQGNNKQVIIEVYNGVTLGVNTNGADLFKNIDNLMSEVQTKLNDTDALNAGTLSGTEIGSLLTDIENEHNEVLGALAQVGAKQNRVEMMTDRLTAQEVSVTKQLSINEDVDYEKVISQLITEESVHRAALSVGSRIIQPTLVDFL</sequence>
<feature type="domain" description="Flagellin C-terminal" evidence="5">
    <location>
        <begin position="224"/>
        <end position="303"/>
    </location>
</feature>
<evidence type="ECO:0000256" key="1">
    <source>
        <dbReference type="ARBA" id="ARBA00004365"/>
    </source>
</evidence>
<gene>
    <name evidence="6" type="primary">flgL</name>
    <name evidence="6" type="ORF">JFL43_08125</name>
</gene>
<evidence type="ECO:0000313" key="6">
    <source>
        <dbReference type="EMBL" id="MBK3494826.1"/>
    </source>
</evidence>
<dbReference type="EMBL" id="JAEOAH010000007">
    <property type="protein sequence ID" value="MBK3494826.1"/>
    <property type="molecule type" value="Genomic_DNA"/>
</dbReference>
<keyword evidence="6" id="KW-0969">Cilium</keyword>
<keyword evidence="6" id="KW-0282">Flagellum</keyword>
<proteinExistence type="inferred from homology"/>
<dbReference type="Proteomes" id="UP000618943">
    <property type="component" value="Unassembled WGS sequence"/>
</dbReference>
<keyword evidence="3" id="KW-0975">Bacterial flagellum</keyword>
<dbReference type="InterPro" id="IPR001492">
    <property type="entry name" value="Flagellin"/>
</dbReference>
<dbReference type="InterPro" id="IPR001029">
    <property type="entry name" value="Flagellin_N"/>
</dbReference>
<dbReference type="SUPFAM" id="SSF64518">
    <property type="entry name" value="Phase 1 flagellin"/>
    <property type="match status" value="1"/>
</dbReference>
<comment type="similarity">
    <text evidence="2">Belongs to the bacterial flagellin family.</text>
</comment>
<comment type="caution">
    <text evidence="6">The sequence shown here is derived from an EMBL/GenBank/DDBJ whole genome shotgun (WGS) entry which is preliminary data.</text>
</comment>
<name>A0ABS1H6A7_9BACL</name>
<evidence type="ECO:0000256" key="3">
    <source>
        <dbReference type="ARBA" id="ARBA00023143"/>
    </source>
</evidence>
<dbReference type="RefSeq" id="WP_200748634.1">
    <property type="nucleotide sequence ID" value="NZ_JAEOAH010000007.1"/>
</dbReference>
<evidence type="ECO:0000259" key="5">
    <source>
        <dbReference type="Pfam" id="PF00700"/>
    </source>
</evidence>
<dbReference type="NCBIfam" id="TIGR02550">
    <property type="entry name" value="flagell_flgL"/>
    <property type="match status" value="1"/>
</dbReference>
<comment type="subcellular location">
    <subcellularLocation>
        <location evidence="1">Bacterial flagellum</location>
    </subcellularLocation>
</comment>
<reference evidence="6 7" key="1">
    <citation type="submission" date="2020-12" db="EMBL/GenBank/DDBJ databases">
        <title>YIM B01967 draft genome.</title>
        <authorList>
            <person name="Yan X."/>
        </authorList>
    </citation>
    <scope>NUCLEOTIDE SEQUENCE [LARGE SCALE GENOMIC DNA]</scope>
    <source>
        <strain evidence="6 7">YIM B01967</strain>
    </source>
</reference>
<dbReference type="PANTHER" id="PTHR42792">
    <property type="entry name" value="FLAGELLIN"/>
    <property type="match status" value="1"/>
</dbReference>
<accession>A0ABS1H6A7</accession>
<dbReference type="PANTHER" id="PTHR42792:SF1">
    <property type="entry name" value="FLAGELLAR HOOK-ASSOCIATED PROTEIN 3"/>
    <property type="match status" value="1"/>
</dbReference>
<keyword evidence="7" id="KW-1185">Reference proteome</keyword>
<evidence type="ECO:0000259" key="4">
    <source>
        <dbReference type="Pfam" id="PF00669"/>
    </source>
</evidence>